<sequence>MRILDRYLTKSMVSAYICCILVFLFLYIIVDLFSHLDDILKDQVALSLLINYYLSFIPLIYIQVSPMACLLSLLYSIGTLSKNNEIIAMRASGLSIWRISQPVLIFGFIISILIFMVNERFLPKAQQISYRMKNEIFEKNNNGQPSKMYNLAIYGQNNRHFVIDIYYPKKQMMENVTMLEHDKNQNVVSKTVARYAYFRKDSWLFRKCVISYFNQDGQLIGEPFYFENKFMRLDDRPADFLRQQQQTAFMNIAQLKDYVNRLSKSGAVAVIRNLKVDLYNRYSYPFTSFIIILVGIPFALGSRKRGQAIASLGVCIGISFIYYVFNQTSIAFGKTGLIPPIISAVLSHGVFISASLFAVRRLS</sequence>
<feature type="transmembrane region" description="Helical" evidence="6">
    <location>
        <begin position="12"/>
        <end position="30"/>
    </location>
</feature>
<evidence type="ECO:0000313" key="8">
    <source>
        <dbReference type="Proteomes" id="UP000229641"/>
    </source>
</evidence>
<evidence type="ECO:0000256" key="4">
    <source>
        <dbReference type="ARBA" id="ARBA00022989"/>
    </source>
</evidence>
<evidence type="ECO:0000256" key="2">
    <source>
        <dbReference type="ARBA" id="ARBA00022475"/>
    </source>
</evidence>
<proteinExistence type="predicted"/>
<comment type="subcellular location">
    <subcellularLocation>
        <location evidence="1">Cell membrane</location>
        <topology evidence="1">Multi-pass membrane protein</topology>
    </subcellularLocation>
</comment>
<accession>A0A2H0LZH7</accession>
<keyword evidence="2" id="KW-1003">Cell membrane</keyword>
<feature type="transmembrane region" description="Helical" evidence="6">
    <location>
        <begin position="282"/>
        <end position="301"/>
    </location>
</feature>
<dbReference type="GO" id="GO:0043190">
    <property type="term" value="C:ATP-binding cassette (ABC) transporter complex"/>
    <property type="evidence" value="ECO:0007669"/>
    <property type="project" value="TreeGrafter"/>
</dbReference>
<dbReference type="EMBL" id="PCWA01000015">
    <property type="protein sequence ID" value="PIQ89829.1"/>
    <property type="molecule type" value="Genomic_DNA"/>
</dbReference>
<dbReference type="GO" id="GO:0015920">
    <property type="term" value="P:lipopolysaccharide transport"/>
    <property type="evidence" value="ECO:0007669"/>
    <property type="project" value="TreeGrafter"/>
</dbReference>
<name>A0A2H0LZH7_9BACT</name>
<comment type="caution">
    <text evidence="7">The sequence shown here is derived from an EMBL/GenBank/DDBJ whole genome shotgun (WGS) entry which is preliminary data.</text>
</comment>
<gene>
    <name evidence="7" type="ORF">COV72_01310</name>
</gene>
<feature type="transmembrane region" description="Helical" evidence="6">
    <location>
        <begin position="96"/>
        <end position="117"/>
    </location>
</feature>
<dbReference type="AlphaFoldDB" id="A0A2H0LZH7"/>
<reference evidence="7 8" key="1">
    <citation type="submission" date="2017-09" db="EMBL/GenBank/DDBJ databases">
        <title>Depth-based differentiation of microbial function through sediment-hosted aquifers and enrichment of novel symbionts in the deep terrestrial subsurface.</title>
        <authorList>
            <person name="Probst A.J."/>
            <person name="Ladd B."/>
            <person name="Jarett J.K."/>
            <person name="Geller-Mcgrath D.E."/>
            <person name="Sieber C.M."/>
            <person name="Emerson J.B."/>
            <person name="Anantharaman K."/>
            <person name="Thomas B.C."/>
            <person name="Malmstrom R."/>
            <person name="Stieglmeier M."/>
            <person name="Klingl A."/>
            <person name="Woyke T."/>
            <person name="Ryan C.M."/>
            <person name="Banfield J.F."/>
        </authorList>
    </citation>
    <scope>NUCLEOTIDE SEQUENCE [LARGE SCALE GENOMIC DNA]</scope>
    <source>
        <strain evidence="7">CG11_big_fil_rev_8_21_14_0_20_42_13</strain>
    </source>
</reference>
<organism evidence="7 8">
    <name type="scientific">Candidatus Ghiorseimicrobium undicola</name>
    <dbReference type="NCBI Taxonomy" id="1974746"/>
    <lineage>
        <taxon>Bacteria</taxon>
        <taxon>Pseudomonadati</taxon>
        <taxon>Candidatus Omnitrophota</taxon>
        <taxon>Candidatus Ghiorseimicrobium</taxon>
    </lineage>
</organism>
<feature type="transmembrane region" description="Helical" evidence="6">
    <location>
        <begin position="50"/>
        <end position="75"/>
    </location>
</feature>
<dbReference type="Proteomes" id="UP000229641">
    <property type="component" value="Unassembled WGS sequence"/>
</dbReference>
<evidence type="ECO:0000256" key="6">
    <source>
        <dbReference type="SAM" id="Phobius"/>
    </source>
</evidence>
<keyword evidence="3 6" id="KW-0812">Transmembrane</keyword>
<evidence type="ECO:0008006" key="9">
    <source>
        <dbReference type="Google" id="ProtNLM"/>
    </source>
</evidence>
<feature type="transmembrane region" description="Helical" evidence="6">
    <location>
        <begin position="337"/>
        <end position="359"/>
    </location>
</feature>
<feature type="transmembrane region" description="Helical" evidence="6">
    <location>
        <begin position="308"/>
        <end position="325"/>
    </location>
</feature>
<dbReference type="PANTHER" id="PTHR33529">
    <property type="entry name" value="SLR0882 PROTEIN-RELATED"/>
    <property type="match status" value="1"/>
</dbReference>
<dbReference type="Pfam" id="PF03739">
    <property type="entry name" value="LptF_LptG"/>
    <property type="match status" value="1"/>
</dbReference>
<protein>
    <recommendedName>
        <fullName evidence="9">LPS export ABC transporter permease LptG</fullName>
    </recommendedName>
</protein>
<evidence type="ECO:0000256" key="5">
    <source>
        <dbReference type="ARBA" id="ARBA00023136"/>
    </source>
</evidence>
<dbReference type="InterPro" id="IPR005495">
    <property type="entry name" value="LptG/LptF_permease"/>
</dbReference>
<dbReference type="PANTHER" id="PTHR33529:SF6">
    <property type="entry name" value="YJGP_YJGQ FAMILY PERMEASE"/>
    <property type="match status" value="1"/>
</dbReference>
<evidence type="ECO:0000256" key="3">
    <source>
        <dbReference type="ARBA" id="ARBA00022692"/>
    </source>
</evidence>
<evidence type="ECO:0000313" key="7">
    <source>
        <dbReference type="EMBL" id="PIQ89829.1"/>
    </source>
</evidence>
<keyword evidence="5 6" id="KW-0472">Membrane</keyword>
<evidence type="ECO:0000256" key="1">
    <source>
        <dbReference type="ARBA" id="ARBA00004651"/>
    </source>
</evidence>
<keyword evidence="4 6" id="KW-1133">Transmembrane helix</keyword>